<dbReference type="AlphaFoldDB" id="A0AA87C0J6"/>
<dbReference type="EMBL" id="CCKJ01000037">
    <property type="protein sequence ID" value="CDT78174.1"/>
    <property type="molecule type" value="Genomic_DNA"/>
</dbReference>
<comment type="caution">
    <text evidence="1">The sequence shown here is derived from an EMBL/GenBank/DDBJ whole genome shotgun (WGS) entry which is preliminary data.</text>
</comment>
<protein>
    <submittedName>
        <fullName evidence="1">Uncharacterized protein</fullName>
    </submittedName>
</protein>
<proteinExistence type="predicted"/>
<organism evidence="1 2">
    <name type="scientific">Vibrio coralliirubri</name>
    <dbReference type="NCBI Taxonomy" id="1516159"/>
    <lineage>
        <taxon>Bacteria</taxon>
        <taxon>Pseudomonadati</taxon>
        <taxon>Pseudomonadota</taxon>
        <taxon>Gammaproteobacteria</taxon>
        <taxon>Vibrionales</taxon>
        <taxon>Vibrionaceae</taxon>
        <taxon>Vibrio</taxon>
    </lineage>
</organism>
<keyword evidence="2" id="KW-1185">Reference proteome</keyword>
<evidence type="ECO:0000313" key="1">
    <source>
        <dbReference type="EMBL" id="CDT78174.1"/>
    </source>
</evidence>
<name>A0AA87C0J6_9VIBR</name>
<sequence>MGNFTGSTEQQLPLGFLVEPTTFYYLNIGDKNESTELTCGALVITDFHFYSSSIASSTLSPNTQITMPIPCVSPCLGTKDKRLNFVQNKQKHLTNNYHTSNL</sequence>
<gene>
    <name evidence="1" type="ORF">VCR31J2_1310556</name>
</gene>
<reference evidence="1 2" key="1">
    <citation type="submission" date="2014-06" db="EMBL/GenBank/DDBJ databases">
        <authorList>
            <person name="Le Roux F."/>
        </authorList>
    </citation>
    <scope>NUCLEOTIDE SEQUENCE [LARGE SCALE GENOMIC DNA]</scope>
    <source>
        <strain evidence="1 2">J2-31</strain>
    </source>
</reference>
<evidence type="ECO:0000313" key="2">
    <source>
        <dbReference type="Proteomes" id="UP000041625"/>
    </source>
</evidence>
<accession>A0AA87C0J6</accession>
<dbReference type="Proteomes" id="UP000041625">
    <property type="component" value="Unassembled WGS sequence"/>
</dbReference>